<evidence type="ECO:0000313" key="7">
    <source>
        <dbReference type="EMBL" id="MPN43147.1"/>
    </source>
</evidence>
<dbReference type="Pfam" id="PF02653">
    <property type="entry name" value="BPD_transp_2"/>
    <property type="match status" value="1"/>
</dbReference>
<dbReference type="PANTHER" id="PTHR47089:SF1">
    <property type="entry name" value="GUANOSINE ABC TRANSPORTER PERMEASE PROTEIN NUPP"/>
    <property type="match status" value="1"/>
</dbReference>
<dbReference type="InterPro" id="IPR001851">
    <property type="entry name" value="ABC_transp_permease"/>
</dbReference>
<dbReference type="GO" id="GO:0005886">
    <property type="term" value="C:plasma membrane"/>
    <property type="evidence" value="ECO:0007669"/>
    <property type="project" value="UniProtKB-SubCell"/>
</dbReference>
<dbReference type="PANTHER" id="PTHR47089">
    <property type="entry name" value="ABC TRANSPORTER, PERMEASE PROTEIN"/>
    <property type="match status" value="1"/>
</dbReference>
<comment type="subcellular location">
    <subcellularLocation>
        <location evidence="1">Cell membrane</location>
        <topology evidence="1">Multi-pass membrane protein</topology>
    </subcellularLocation>
</comment>
<sequence>MANYIALYIVQFLREGLWKDPGAKGFPQIARFAANARLSLPLGVHFGWIIALLLIPAVYIYMRFTKQGYEIAVVGESEKTATYAGMNVRKIIMRTMFLSGGIAGLAGMLQASGADRTLTDTVAGGVGFTAIIVAWLANLSSPVILLVSLVFAILEKGGGYIQSMFQISASAADLLQGIILFFVLGFEFFIRYRVVIRNRGV</sequence>
<evidence type="ECO:0008006" key="8">
    <source>
        <dbReference type="Google" id="ProtNLM"/>
    </source>
</evidence>
<dbReference type="GO" id="GO:0022857">
    <property type="term" value="F:transmembrane transporter activity"/>
    <property type="evidence" value="ECO:0007669"/>
    <property type="project" value="InterPro"/>
</dbReference>
<feature type="transmembrane region" description="Helical" evidence="6">
    <location>
        <begin position="42"/>
        <end position="62"/>
    </location>
</feature>
<evidence type="ECO:0000256" key="3">
    <source>
        <dbReference type="ARBA" id="ARBA00022692"/>
    </source>
</evidence>
<keyword evidence="4 6" id="KW-1133">Transmembrane helix</keyword>
<dbReference type="AlphaFoldDB" id="A0A645HVX8"/>
<organism evidence="7">
    <name type="scientific">bioreactor metagenome</name>
    <dbReference type="NCBI Taxonomy" id="1076179"/>
    <lineage>
        <taxon>unclassified sequences</taxon>
        <taxon>metagenomes</taxon>
        <taxon>ecological metagenomes</taxon>
    </lineage>
</organism>
<keyword evidence="2" id="KW-1003">Cell membrane</keyword>
<evidence type="ECO:0000256" key="4">
    <source>
        <dbReference type="ARBA" id="ARBA00022989"/>
    </source>
</evidence>
<evidence type="ECO:0000256" key="2">
    <source>
        <dbReference type="ARBA" id="ARBA00022475"/>
    </source>
</evidence>
<keyword evidence="3 6" id="KW-0812">Transmembrane</keyword>
<accession>A0A645HVX8</accession>
<dbReference type="EMBL" id="VSSQ01101361">
    <property type="protein sequence ID" value="MPN43147.1"/>
    <property type="molecule type" value="Genomic_DNA"/>
</dbReference>
<feature type="transmembrane region" description="Helical" evidence="6">
    <location>
        <begin position="174"/>
        <end position="192"/>
    </location>
</feature>
<feature type="transmembrane region" description="Helical" evidence="6">
    <location>
        <begin position="126"/>
        <end position="154"/>
    </location>
</feature>
<name>A0A645HVX8_9ZZZZ</name>
<comment type="caution">
    <text evidence="7">The sequence shown here is derived from an EMBL/GenBank/DDBJ whole genome shotgun (WGS) entry which is preliminary data.</text>
</comment>
<feature type="transmembrane region" description="Helical" evidence="6">
    <location>
        <begin position="96"/>
        <end position="114"/>
    </location>
</feature>
<reference evidence="7" key="1">
    <citation type="submission" date="2019-08" db="EMBL/GenBank/DDBJ databases">
        <authorList>
            <person name="Kucharzyk K."/>
            <person name="Murdoch R.W."/>
            <person name="Higgins S."/>
            <person name="Loffler F."/>
        </authorList>
    </citation>
    <scope>NUCLEOTIDE SEQUENCE</scope>
</reference>
<keyword evidence="5 6" id="KW-0472">Membrane</keyword>
<dbReference type="CDD" id="cd06580">
    <property type="entry name" value="TM_PBP1_transp_TpRbsC_like"/>
    <property type="match status" value="1"/>
</dbReference>
<evidence type="ECO:0000256" key="6">
    <source>
        <dbReference type="SAM" id="Phobius"/>
    </source>
</evidence>
<proteinExistence type="predicted"/>
<evidence type="ECO:0000256" key="5">
    <source>
        <dbReference type="ARBA" id="ARBA00023136"/>
    </source>
</evidence>
<protein>
    <recommendedName>
        <fullName evidence="8">ABC transporter permease</fullName>
    </recommendedName>
</protein>
<gene>
    <name evidence="7" type="ORF">SDC9_190706</name>
</gene>
<evidence type="ECO:0000256" key="1">
    <source>
        <dbReference type="ARBA" id="ARBA00004651"/>
    </source>
</evidence>